<dbReference type="GeneID" id="113468279"/>
<dbReference type="STRING" id="121845.A0A3Q0J2C0"/>
<accession>A0A3Q0J2C0</accession>
<keyword evidence="1" id="KW-1185">Reference proteome</keyword>
<dbReference type="PaxDb" id="121845-A0A3Q0J2C0"/>
<proteinExistence type="predicted"/>
<gene>
    <name evidence="2" type="primary">LOC113468279</name>
</gene>
<sequence length="237" mass="27262">MVYLLVPLDVGGAKTHHRPDKRHPVPDDERLSNTCEQVVTRAFPITSLNKEKKITSQYLSHLDQSLQEGYQLRSSTFQLIKVAFDEEVSPDSIECFRRLIHKIRHPSHILHHFAFCGQQMVPQIPLNETKGKNASLKGYAKKAIAKTARKAGFKQKASSKRQKYILNSPAVTSNMSKYMTSPGRMVAPFTENDDEISMDNFEVSHPLYRTEESLYFSHILAYSILFYSTFDWMEDFN</sequence>
<dbReference type="AlphaFoldDB" id="A0A3Q0J2C0"/>
<evidence type="ECO:0000313" key="1">
    <source>
        <dbReference type="Proteomes" id="UP000079169"/>
    </source>
</evidence>
<evidence type="ECO:0000313" key="2">
    <source>
        <dbReference type="RefSeq" id="XP_026680865.1"/>
    </source>
</evidence>
<name>A0A3Q0J2C0_DIACI</name>
<dbReference type="RefSeq" id="XP_026680865.1">
    <property type="nucleotide sequence ID" value="XM_026825064.1"/>
</dbReference>
<protein>
    <submittedName>
        <fullName evidence="2">Myotubularin-related protein 13-like</fullName>
    </submittedName>
</protein>
<dbReference type="KEGG" id="dci:113468279"/>
<organism evidence="1 2">
    <name type="scientific">Diaphorina citri</name>
    <name type="common">Asian citrus psyllid</name>
    <dbReference type="NCBI Taxonomy" id="121845"/>
    <lineage>
        <taxon>Eukaryota</taxon>
        <taxon>Metazoa</taxon>
        <taxon>Ecdysozoa</taxon>
        <taxon>Arthropoda</taxon>
        <taxon>Hexapoda</taxon>
        <taxon>Insecta</taxon>
        <taxon>Pterygota</taxon>
        <taxon>Neoptera</taxon>
        <taxon>Paraneoptera</taxon>
        <taxon>Hemiptera</taxon>
        <taxon>Sternorrhyncha</taxon>
        <taxon>Psylloidea</taxon>
        <taxon>Psyllidae</taxon>
        <taxon>Diaphorininae</taxon>
        <taxon>Diaphorina</taxon>
    </lineage>
</organism>
<dbReference type="Proteomes" id="UP000079169">
    <property type="component" value="Unplaced"/>
</dbReference>
<reference evidence="2" key="1">
    <citation type="submission" date="2025-08" db="UniProtKB">
        <authorList>
            <consortium name="RefSeq"/>
        </authorList>
    </citation>
    <scope>IDENTIFICATION</scope>
</reference>